<reference evidence="5" key="1">
    <citation type="submission" date="2016-09" db="EMBL/GenBank/DDBJ databases">
        <authorList>
            <person name="Lysoe E."/>
        </authorList>
    </citation>
    <scope>NUCLEOTIDE SEQUENCE [LARGE SCALE GENOMIC DNA]</scope>
    <source>
        <strain evidence="5">LJ96T</strain>
    </source>
</reference>
<dbReference type="EMBL" id="CP017480">
    <property type="protein sequence ID" value="APG06670.1"/>
    <property type="molecule type" value="Genomic_DNA"/>
</dbReference>
<dbReference type="Gene3D" id="3.40.50.720">
    <property type="entry name" value="NAD(P)-binding Rossmann-like Domain"/>
    <property type="match status" value="1"/>
</dbReference>
<evidence type="ECO:0000256" key="2">
    <source>
        <dbReference type="ARBA" id="ARBA00023002"/>
    </source>
</evidence>
<dbReference type="PRINTS" id="PR00081">
    <property type="entry name" value="GDHRDH"/>
</dbReference>
<evidence type="ECO:0000256" key="1">
    <source>
        <dbReference type="ARBA" id="ARBA00006484"/>
    </source>
</evidence>
<dbReference type="AlphaFoldDB" id="A0A1L3F075"/>
<protein>
    <recommendedName>
        <fullName evidence="6">Short-chain dehydrogenase</fullName>
    </recommendedName>
</protein>
<gene>
    <name evidence="4" type="ORF">BJI69_20225</name>
</gene>
<sequence>MLVARSAAELEDVARSIRAEGGKVATYVVDVTTKPAVARVVEEVEEQLGPLDVLINNAGVRGPIGNAWECDWDDWWSTIEINLGGAVAFCHAVIPNMARRRKGRVVNIVSEAGVFRWPTVFAYSVSKAALIKFSENLASECRDDSLSVFAYHPGFLPLGLANEAMDLHASATPAEARVAAWCRAQLESSSAASPGSSAAQLVRLLSGAYDVLTGRYVTVHDDLDLLVARVGTAAASRDYRMLRSSA</sequence>
<dbReference type="PANTHER" id="PTHR44196">
    <property type="entry name" value="DEHYDROGENASE/REDUCTASE SDR FAMILY MEMBER 7B"/>
    <property type="match status" value="1"/>
</dbReference>
<name>A0A1L3F075_9GAMM</name>
<dbReference type="SUPFAM" id="SSF51735">
    <property type="entry name" value="NAD(P)-binding Rossmann-fold domains"/>
    <property type="match status" value="1"/>
</dbReference>
<evidence type="ECO:0008006" key="6">
    <source>
        <dbReference type="Google" id="ProtNLM"/>
    </source>
</evidence>
<dbReference type="Pfam" id="PF00106">
    <property type="entry name" value="adh_short"/>
    <property type="match status" value="1"/>
</dbReference>
<dbReference type="STRING" id="1440763.BJI69_20225"/>
<dbReference type="GO" id="GO:0016491">
    <property type="term" value="F:oxidoreductase activity"/>
    <property type="evidence" value="ECO:0007669"/>
    <property type="project" value="UniProtKB-KW"/>
</dbReference>
<keyword evidence="5" id="KW-1185">Reference proteome</keyword>
<keyword evidence="2" id="KW-0560">Oxidoreductase</keyword>
<organism evidence="4 5">
    <name type="scientific">Luteibacter rhizovicinus DSM 16549</name>
    <dbReference type="NCBI Taxonomy" id="1440763"/>
    <lineage>
        <taxon>Bacteria</taxon>
        <taxon>Pseudomonadati</taxon>
        <taxon>Pseudomonadota</taxon>
        <taxon>Gammaproteobacteria</taxon>
        <taxon>Lysobacterales</taxon>
        <taxon>Rhodanobacteraceae</taxon>
        <taxon>Luteibacter</taxon>
    </lineage>
</organism>
<dbReference type="InterPro" id="IPR036291">
    <property type="entry name" value="NAD(P)-bd_dom_sf"/>
</dbReference>
<dbReference type="InterPro" id="IPR002347">
    <property type="entry name" value="SDR_fam"/>
</dbReference>
<proteinExistence type="inferred from homology"/>
<dbReference type="PANTHER" id="PTHR44196:SF1">
    <property type="entry name" value="DEHYDROGENASE_REDUCTASE SDR FAMILY MEMBER 7B"/>
    <property type="match status" value="1"/>
</dbReference>
<dbReference type="KEGG" id="lrz:BJI69_20225"/>
<dbReference type="CDD" id="cd05233">
    <property type="entry name" value="SDR_c"/>
    <property type="match status" value="1"/>
</dbReference>
<evidence type="ECO:0000256" key="3">
    <source>
        <dbReference type="RuleBase" id="RU000363"/>
    </source>
</evidence>
<comment type="similarity">
    <text evidence="1 3">Belongs to the short-chain dehydrogenases/reductases (SDR) family.</text>
</comment>
<evidence type="ECO:0000313" key="4">
    <source>
        <dbReference type="EMBL" id="APG06670.1"/>
    </source>
</evidence>
<accession>A0A1L3F075</accession>
<dbReference type="GO" id="GO:0016020">
    <property type="term" value="C:membrane"/>
    <property type="evidence" value="ECO:0007669"/>
    <property type="project" value="TreeGrafter"/>
</dbReference>
<dbReference type="PRINTS" id="PR00080">
    <property type="entry name" value="SDRFAMILY"/>
</dbReference>
<dbReference type="Proteomes" id="UP000182987">
    <property type="component" value="Chromosome"/>
</dbReference>
<evidence type="ECO:0000313" key="5">
    <source>
        <dbReference type="Proteomes" id="UP000182987"/>
    </source>
</evidence>